<gene>
    <name evidence="1" type="primary">g8407</name>
    <name evidence="1" type="ORF">NpPPO83_00008407</name>
</gene>
<reference evidence="1" key="1">
    <citation type="submission" date="2024-09" db="EMBL/GenBank/DDBJ databases">
        <title>Draft Genome Sequences of Neofusicoccum parvum.</title>
        <authorList>
            <person name="Ashida A."/>
            <person name="Camagna M."/>
            <person name="Tanaka A."/>
            <person name="Takemoto D."/>
        </authorList>
    </citation>
    <scope>NUCLEOTIDE SEQUENCE</scope>
    <source>
        <strain evidence="1">PPO83</strain>
    </source>
</reference>
<organism evidence="1 2">
    <name type="scientific">Neofusicoccum parvum</name>
    <dbReference type="NCBI Taxonomy" id="310453"/>
    <lineage>
        <taxon>Eukaryota</taxon>
        <taxon>Fungi</taxon>
        <taxon>Dikarya</taxon>
        <taxon>Ascomycota</taxon>
        <taxon>Pezizomycotina</taxon>
        <taxon>Dothideomycetes</taxon>
        <taxon>Dothideomycetes incertae sedis</taxon>
        <taxon>Botryosphaeriales</taxon>
        <taxon>Botryosphaeriaceae</taxon>
        <taxon>Neofusicoccum</taxon>
    </lineage>
</organism>
<evidence type="ECO:0000313" key="1">
    <source>
        <dbReference type="EMBL" id="GME28519.1"/>
    </source>
</evidence>
<evidence type="ECO:0000313" key="2">
    <source>
        <dbReference type="Proteomes" id="UP001165186"/>
    </source>
</evidence>
<protein>
    <submittedName>
        <fullName evidence="1">C6 transcription factor</fullName>
    </submittedName>
</protein>
<proteinExistence type="predicted"/>
<sequence length="581" mass="62672">MLENIDTACDAAKELGILAWDTTQTDSGQSVFYGPTGMFSTPALANLRKKSSTEGSENQTPKTHPSVIRASLQDGRFRARLIEDFDIHVNSHNRFVGQQTLDTIRTAIPIPPKLQLLYTAVIAFGAAVSDDPEVKEMCPAFVEAAKGIALSSCQHHADVCVVQALSILAWLEFGRGNNNLAWIFSSLAGAMVLHQGLHVQNTPPSEPSTGEPTASPSTAERVRTFWSFSWVNRLAAAVLGRTPLIPWQQVSVPPLLSVTSTPTTGDACLSHLNTLWRLHDQHMTAIHAFTFPSLPSTQKAALLRTARLALTTFHASIPPSDARPPPLPFFLLHISYHTALLLLHRPFLHSTPAPAAAAALRALAEHADAVTALLRRLRAAHSLARAPPFLLYHILRTATVLVLLAAVATKEPRTTEEPGAEEAGTREPGTTEETGVREGGAEEGGRRRRGVAWPSARLRLCLDALEECGETWPERGRYAVRVVQELAMRWGVVRALPLRWSGVVGDGVGAEVEVEVEAEVEAGETGYGDGGYEGGVGEVWGDGEEEGEREVECGGMLDRGAAELTLDDAVLAGLDLGTYYC</sequence>
<keyword evidence="2" id="KW-1185">Reference proteome</keyword>
<dbReference type="Proteomes" id="UP001165186">
    <property type="component" value="Unassembled WGS sequence"/>
</dbReference>
<name>A0ACB5S6U5_9PEZI</name>
<comment type="caution">
    <text evidence="1">The sequence shown here is derived from an EMBL/GenBank/DDBJ whole genome shotgun (WGS) entry which is preliminary data.</text>
</comment>
<accession>A0ACB5S6U5</accession>
<dbReference type="EMBL" id="BSXG01000049">
    <property type="protein sequence ID" value="GME28519.1"/>
    <property type="molecule type" value="Genomic_DNA"/>
</dbReference>